<organism evidence="1">
    <name type="scientific">Musa acuminata subsp. malaccensis</name>
    <name type="common">Wild banana</name>
    <name type="synonym">Musa malaccensis</name>
    <dbReference type="NCBI Taxonomy" id="214687"/>
    <lineage>
        <taxon>Eukaryota</taxon>
        <taxon>Viridiplantae</taxon>
        <taxon>Streptophyta</taxon>
        <taxon>Embryophyta</taxon>
        <taxon>Tracheophyta</taxon>
        <taxon>Spermatophyta</taxon>
        <taxon>Magnoliopsida</taxon>
        <taxon>Liliopsida</taxon>
        <taxon>Zingiberales</taxon>
        <taxon>Musaceae</taxon>
        <taxon>Musa</taxon>
    </lineage>
</organism>
<dbReference type="AlphaFoldDB" id="A0A8D7FU29"/>
<proteinExistence type="predicted"/>
<accession>A0A8D7FU29</accession>
<sequence length="40" mass="4392">MLILSCAGCGGGRRERRAASHGYEVFSMMVACGSRVRRFL</sequence>
<protein>
    <submittedName>
        <fullName evidence="1">(wild Malaysian banana) hypothetical protein</fullName>
    </submittedName>
</protein>
<name>A0A8D7FU29_MUSAM</name>
<gene>
    <name evidence="1" type="ORF">GSMUA_02640.1</name>
</gene>
<dbReference type="EMBL" id="HG996475">
    <property type="protein sequence ID" value="CAG1865364.1"/>
    <property type="molecule type" value="Genomic_DNA"/>
</dbReference>
<evidence type="ECO:0000313" key="1">
    <source>
        <dbReference type="EMBL" id="CAG1865364.1"/>
    </source>
</evidence>
<reference evidence="1" key="1">
    <citation type="submission" date="2021-03" db="EMBL/GenBank/DDBJ databases">
        <authorList>
            <consortium name="Genoscope - CEA"/>
            <person name="William W."/>
        </authorList>
    </citation>
    <scope>NUCLEOTIDE SEQUENCE</scope>
    <source>
        <strain evidence="1">Doubled-haploid Pahang</strain>
    </source>
</reference>